<dbReference type="AlphaFoldDB" id="A0AA88WTM0"/>
<proteinExistence type="predicted"/>
<comment type="caution">
    <text evidence="1">The sequence shown here is derived from an EMBL/GenBank/DDBJ whole genome shotgun (WGS) entry which is preliminary data.</text>
</comment>
<reference evidence="1" key="1">
    <citation type="submission" date="2022-12" db="EMBL/GenBank/DDBJ databases">
        <title>Draft genome assemblies for two species of Escallonia (Escalloniales).</title>
        <authorList>
            <person name="Chanderbali A."/>
            <person name="Dervinis C."/>
            <person name="Anghel I."/>
            <person name="Soltis D."/>
            <person name="Soltis P."/>
            <person name="Zapata F."/>
        </authorList>
    </citation>
    <scope>NUCLEOTIDE SEQUENCE</scope>
    <source>
        <strain evidence="1">UCBG64.0493</strain>
        <tissue evidence="1">Leaf</tissue>
    </source>
</reference>
<gene>
    <name evidence="1" type="ORF">RJ639_036500</name>
</gene>
<protein>
    <submittedName>
        <fullName evidence="1">Uncharacterized protein</fullName>
    </submittedName>
</protein>
<dbReference type="Proteomes" id="UP001188597">
    <property type="component" value="Unassembled WGS sequence"/>
</dbReference>
<evidence type="ECO:0000313" key="2">
    <source>
        <dbReference type="Proteomes" id="UP001188597"/>
    </source>
</evidence>
<sequence length="102" mass="11546">MRKNLCECLIVIRENFCYTLQRAVTKGKKLLGYAPYVPPHKERKVERIEIRRRTREKGREGFADKHVVVSDAVFTTEAEGGDELLEVAAGSAFSEASVAEEF</sequence>
<organism evidence="1 2">
    <name type="scientific">Escallonia herrerae</name>
    <dbReference type="NCBI Taxonomy" id="1293975"/>
    <lineage>
        <taxon>Eukaryota</taxon>
        <taxon>Viridiplantae</taxon>
        <taxon>Streptophyta</taxon>
        <taxon>Embryophyta</taxon>
        <taxon>Tracheophyta</taxon>
        <taxon>Spermatophyta</taxon>
        <taxon>Magnoliopsida</taxon>
        <taxon>eudicotyledons</taxon>
        <taxon>Gunneridae</taxon>
        <taxon>Pentapetalae</taxon>
        <taxon>asterids</taxon>
        <taxon>campanulids</taxon>
        <taxon>Escalloniales</taxon>
        <taxon>Escalloniaceae</taxon>
        <taxon>Escallonia</taxon>
    </lineage>
</organism>
<evidence type="ECO:0000313" key="1">
    <source>
        <dbReference type="EMBL" id="KAK3032919.1"/>
    </source>
</evidence>
<keyword evidence="2" id="KW-1185">Reference proteome</keyword>
<accession>A0AA88WTM0</accession>
<dbReference type="EMBL" id="JAVXUP010000250">
    <property type="protein sequence ID" value="KAK3032919.1"/>
    <property type="molecule type" value="Genomic_DNA"/>
</dbReference>
<name>A0AA88WTM0_9ASTE</name>